<comment type="subunit">
    <text evidence="13">Homodimer which binds Holliday junction (HJ) DNA. The HJ becomes 2-fold symmetrical on binding to RuvC with unstacked arms; it has a different conformation from HJ DNA in complex with RuvA. In the full resolvosome a probable DNA-RuvA(4)-RuvB(12)-RuvC(2) complex forms which resolves the HJ.</text>
</comment>
<organism evidence="14 15">
    <name type="scientific">Candidatus Roizmanbacteria bacterium RIFCSPHIGHO2_01_FULL_39_8</name>
    <dbReference type="NCBI Taxonomy" id="1802033"/>
    <lineage>
        <taxon>Bacteria</taxon>
        <taxon>Candidatus Roizmaniibacteriota</taxon>
    </lineage>
</organism>
<accession>A0A1F7GP19</accession>
<evidence type="ECO:0000313" key="14">
    <source>
        <dbReference type="EMBL" id="OGK20770.1"/>
    </source>
</evidence>
<feature type="active site" evidence="13">
    <location>
        <position position="7"/>
    </location>
</feature>
<evidence type="ECO:0000256" key="7">
    <source>
        <dbReference type="ARBA" id="ARBA00022801"/>
    </source>
</evidence>
<reference evidence="14 15" key="1">
    <citation type="journal article" date="2016" name="Nat. Commun.">
        <title>Thousands of microbial genomes shed light on interconnected biogeochemical processes in an aquifer system.</title>
        <authorList>
            <person name="Anantharaman K."/>
            <person name="Brown C.T."/>
            <person name="Hug L.A."/>
            <person name="Sharon I."/>
            <person name="Castelle C.J."/>
            <person name="Probst A.J."/>
            <person name="Thomas B.C."/>
            <person name="Singh A."/>
            <person name="Wilkins M.J."/>
            <person name="Karaoz U."/>
            <person name="Brodie E.L."/>
            <person name="Williams K.H."/>
            <person name="Hubbard S.S."/>
            <person name="Banfield J.F."/>
        </authorList>
    </citation>
    <scope>NUCLEOTIDE SEQUENCE [LARGE SCALE GENOMIC DNA]</scope>
</reference>
<keyword evidence="8 13" id="KW-0460">Magnesium</keyword>
<dbReference type="EC" id="3.1.21.10" evidence="13"/>
<sequence length="159" mass="18326">MIVLSVDSGIEKTGFSLFSKSNSSIDYKISGLIFTSKDFKIEKRFKIIYDILRKTVRKYKPDKIILERLFFFRNQKTVISIGQVQGVVMLLASQYNIPLEFLTPLQIKQAVTGYGQADKQSVRKMLELTLKLRKKIKEDDEIDAIACGLAYCYLNRVKK</sequence>
<proteinExistence type="inferred from homology"/>
<dbReference type="AlphaFoldDB" id="A0A1F7GP19"/>
<gene>
    <name evidence="13" type="primary">ruvC</name>
    <name evidence="14" type="ORF">A2866_06425</name>
</gene>
<dbReference type="HAMAP" id="MF_00034">
    <property type="entry name" value="RuvC"/>
    <property type="match status" value="1"/>
</dbReference>
<keyword evidence="4 13" id="KW-0479">Metal-binding</keyword>
<comment type="catalytic activity">
    <reaction evidence="12 13">
        <text>Endonucleolytic cleavage at a junction such as a reciprocal single-stranded crossover between two homologous DNA duplexes (Holliday junction).</text>
        <dbReference type="EC" id="3.1.21.10"/>
    </reaction>
</comment>
<dbReference type="SUPFAM" id="SSF53098">
    <property type="entry name" value="Ribonuclease H-like"/>
    <property type="match status" value="1"/>
</dbReference>
<evidence type="ECO:0000256" key="8">
    <source>
        <dbReference type="ARBA" id="ARBA00022842"/>
    </source>
</evidence>
<comment type="subcellular location">
    <subcellularLocation>
        <location evidence="13">Cytoplasm</location>
    </subcellularLocation>
</comment>
<name>A0A1F7GP19_9BACT</name>
<comment type="similarity">
    <text evidence="1 13">Belongs to the RuvC family.</text>
</comment>
<evidence type="ECO:0000256" key="9">
    <source>
        <dbReference type="ARBA" id="ARBA00023125"/>
    </source>
</evidence>
<evidence type="ECO:0000256" key="2">
    <source>
        <dbReference type="ARBA" id="ARBA00022490"/>
    </source>
</evidence>
<keyword evidence="2 13" id="KW-0963">Cytoplasm</keyword>
<dbReference type="Gene3D" id="3.30.420.10">
    <property type="entry name" value="Ribonuclease H-like superfamily/Ribonuclease H"/>
    <property type="match status" value="1"/>
</dbReference>
<feature type="active site" evidence="13">
    <location>
        <position position="67"/>
    </location>
</feature>
<keyword evidence="10 13" id="KW-0233">DNA recombination</keyword>
<dbReference type="GO" id="GO:0006310">
    <property type="term" value="P:DNA recombination"/>
    <property type="evidence" value="ECO:0007669"/>
    <property type="project" value="UniProtKB-UniRule"/>
</dbReference>
<dbReference type="Proteomes" id="UP000177026">
    <property type="component" value="Unassembled WGS sequence"/>
</dbReference>
<feature type="binding site" evidence="13">
    <location>
        <position position="7"/>
    </location>
    <ligand>
        <name>Mg(2+)</name>
        <dbReference type="ChEBI" id="CHEBI:18420"/>
        <label>1</label>
    </ligand>
</feature>
<evidence type="ECO:0000256" key="10">
    <source>
        <dbReference type="ARBA" id="ARBA00023172"/>
    </source>
</evidence>
<protein>
    <recommendedName>
        <fullName evidence="13">Crossover junction endodeoxyribonuclease RuvC</fullName>
        <ecNumber evidence="13">3.1.21.10</ecNumber>
    </recommendedName>
    <alternativeName>
        <fullName evidence="13">Holliday junction nuclease RuvC</fullName>
    </alternativeName>
    <alternativeName>
        <fullName evidence="13">Holliday junction resolvase RuvC</fullName>
    </alternativeName>
</protein>
<dbReference type="InterPro" id="IPR012337">
    <property type="entry name" value="RNaseH-like_sf"/>
</dbReference>
<keyword evidence="6 13" id="KW-0227">DNA damage</keyword>
<feature type="binding site" evidence="13">
    <location>
        <position position="67"/>
    </location>
    <ligand>
        <name>Mg(2+)</name>
        <dbReference type="ChEBI" id="CHEBI:18420"/>
        <label>2</label>
    </ligand>
</feature>
<evidence type="ECO:0000256" key="12">
    <source>
        <dbReference type="ARBA" id="ARBA00029354"/>
    </source>
</evidence>
<comment type="cofactor">
    <cofactor evidence="13">
        <name>Mg(2+)</name>
        <dbReference type="ChEBI" id="CHEBI:18420"/>
    </cofactor>
    <text evidence="13">Binds 2 Mg(2+) ion per subunit.</text>
</comment>
<keyword evidence="5 13" id="KW-0255">Endonuclease</keyword>
<dbReference type="FunFam" id="3.30.420.10:FF:000002">
    <property type="entry name" value="Crossover junction endodeoxyribonuclease RuvC"/>
    <property type="match status" value="1"/>
</dbReference>
<evidence type="ECO:0000256" key="3">
    <source>
        <dbReference type="ARBA" id="ARBA00022722"/>
    </source>
</evidence>
<keyword evidence="9 13" id="KW-0238">DNA-binding</keyword>
<evidence type="ECO:0000256" key="1">
    <source>
        <dbReference type="ARBA" id="ARBA00009518"/>
    </source>
</evidence>
<dbReference type="InterPro" id="IPR036397">
    <property type="entry name" value="RNaseH_sf"/>
</dbReference>
<dbReference type="GO" id="GO:0000287">
    <property type="term" value="F:magnesium ion binding"/>
    <property type="evidence" value="ECO:0007669"/>
    <property type="project" value="UniProtKB-UniRule"/>
</dbReference>
<evidence type="ECO:0000256" key="5">
    <source>
        <dbReference type="ARBA" id="ARBA00022759"/>
    </source>
</evidence>
<feature type="active site" evidence="13">
    <location>
        <position position="140"/>
    </location>
</feature>
<dbReference type="GO" id="GO:0048476">
    <property type="term" value="C:Holliday junction resolvase complex"/>
    <property type="evidence" value="ECO:0007669"/>
    <property type="project" value="UniProtKB-UniRule"/>
</dbReference>
<comment type="caution">
    <text evidence="14">The sequence shown here is derived from an EMBL/GenBank/DDBJ whole genome shotgun (WGS) entry which is preliminary data.</text>
</comment>
<dbReference type="GO" id="GO:0003677">
    <property type="term" value="F:DNA binding"/>
    <property type="evidence" value="ECO:0007669"/>
    <property type="project" value="UniProtKB-KW"/>
</dbReference>
<keyword evidence="7 13" id="KW-0378">Hydrolase</keyword>
<dbReference type="Pfam" id="PF02075">
    <property type="entry name" value="RuvC"/>
    <property type="match status" value="1"/>
</dbReference>
<dbReference type="InterPro" id="IPR002176">
    <property type="entry name" value="X-over_junc_endoDNase_RuvC"/>
</dbReference>
<evidence type="ECO:0000256" key="4">
    <source>
        <dbReference type="ARBA" id="ARBA00022723"/>
    </source>
</evidence>
<dbReference type="PANTHER" id="PTHR30194:SF3">
    <property type="entry name" value="CROSSOVER JUNCTION ENDODEOXYRIBONUCLEASE RUVC"/>
    <property type="match status" value="1"/>
</dbReference>
<evidence type="ECO:0000256" key="6">
    <source>
        <dbReference type="ARBA" id="ARBA00022763"/>
    </source>
</evidence>
<keyword evidence="3 13" id="KW-0540">Nuclease</keyword>
<keyword evidence="11 13" id="KW-0234">DNA repair</keyword>
<evidence type="ECO:0000313" key="15">
    <source>
        <dbReference type="Proteomes" id="UP000177026"/>
    </source>
</evidence>
<dbReference type="CDD" id="cd16962">
    <property type="entry name" value="RuvC"/>
    <property type="match status" value="1"/>
</dbReference>
<comment type="function">
    <text evidence="13">The RuvA-RuvB-RuvC complex processes Holliday junction (HJ) DNA during genetic recombination and DNA repair. Endonuclease that resolves HJ intermediates. Cleaves cruciform DNA by making single-stranded nicks across the HJ at symmetrical positions within the homologous arms, yielding a 5'-phosphate and a 3'-hydroxyl group; requires a central core of homology in the junction. The consensus cleavage sequence is 5'-(A/T)TT(C/G)-3'. Cleavage occurs on the 3'-side of the TT dinucleotide at the point of strand exchange. HJ branch migration catalyzed by RuvA-RuvB allows RuvC to scan DNA until it finds its consensus sequence, where it cleaves and resolves the cruciform DNA.</text>
</comment>
<dbReference type="GO" id="GO:0008821">
    <property type="term" value="F:crossover junction DNA endonuclease activity"/>
    <property type="evidence" value="ECO:0007669"/>
    <property type="project" value="UniProtKB-UniRule"/>
</dbReference>
<dbReference type="EMBL" id="MFZI01000031">
    <property type="protein sequence ID" value="OGK20770.1"/>
    <property type="molecule type" value="Genomic_DNA"/>
</dbReference>
<evidence type="ECO:0000256" key="11">
    <source>
        <dbReference type="ARBA" id="ARBA00023204"/>
    </source>
</evidence>
<evidence type="ECO:0000256" key="13">
    <source>
        <dbReference type="HAMAP-Rule" id="MF_00034"/>
    </source>
</evidence>
<feature type="binding site" evidence="13">
    <location>
        <position position="140"/>
    </location>
    <ligand>
        <name>Mg(2+)</name>
        <dbReference type="ChEBI" id="CHEBI:18420"/>
        <label>1</label>
    </ligand>
</feature>
<dbReference type="GO" id="GO:0006281">
    <property type="term" value="P:DNA repair"/>
    <property type="evidence" value="ECO:0007669"/>
    <property type="project" value="UniProtKB-UniRule"/>
</dbReference>
<dbReference type="GO" id="GO:0005737">
    <property type="term" value="C:cytoplasm"/>
    <property type="evidence" value="ECO:0007669"/>
    <property type="project" value="UniProtKB-SubCell"/>
</dbReference>
<dbReference type="PANTHER" id="PTHR30194">
    <property type="entry name" value="CROSSOVER JUNCTION ENDODEOXYRIBONUCLEASE RUVC"/>
    <property type="match status" value="1"/>
</dbReference>
<dbReference type="PRINTS" id="PR00696">
    <property type="entry name" value="RSOLVASERUVC"/>
</dbReference>